<dbReference type="Pfam" id="PF12855">
    <property type="entry name" value="Ecl1"/>
    <property type="match status" value="1"/>
</dbReference>
<feature type="region of interest" description="Disordered" evidence="1">
    <location>
        <begin position="169"/>
        <end position="188"/>
    </location>
</feature>
<feature type="compositionally biased region" description="Basic residues" evidence="1">
    <location>
        <begin position="17"/>
        <end position="31"/>
    </location>
</feature>
<dbReference type="OrthoDB" id="3599883at2759"/>
<feature type="compositionally biased region" description="Polar residues" evidence="1">
    <location>
        <begin position="205"/>
        <end position="224"/>
    </location>
</feature>
<proteinExistence type="predicted"/>
<feature type="compositionally biased region" description="Polar residues" evidence="1">
    <location>
        <begin position="1"/>
        <end position="16"/>
    </location>
</feature>
<dbReference type="EMBL" id="MUNK01000186">
    <property type="protein sequence ID" value="OTA26643.1"/>
    <property type="molecule type" value="Genomic_DNA"/>
</dbReference>
<feature type="compositionally biased region" description="Low complexity" evidence="1">
    <location>
        <begin position="225"/>
        <end position="238"/>
    </location>
</feature>
<name>A0A1Z5SYP0_HORWE</name>
<dbReference type="AlphaFoldDB" id="A0A1Z5SYP0"/>
<feature type="region of interest" description="Disordered" evidence="1">
    <location>
        <begin position="197"/>
        <end position="284"/>
    </location>
</feature>
<dbReference type="VEuPathDB" id="FungiDB:BTJ68_11688"/>
<feature type="compositionally biased region" description="Polar residues" evidence="1">
    <location>
        <begin position="256"/>
        <end position="284"/>
    </location>
</feature>
<dbReference type="InterPro" id="IPR024368">
    <property type="entry name" value="Ecl1/2/3"/>
</dbReference>
<accession>A0A1Z5SYP0</accession>
<feature type="compositionally biased region" description="Polar residues" evidence="1">
    <location>
        <begin position="169"/>
        <end position="178"/>
    </location>
</feature>
<feature type="region of interest" description="Disordered" evidence="1">
    <location>
        <begin position="312"/>
        <end position="335"/>
    </location>
</feature>
<keyword evidence="3" id="KW-1185">Reference proteome</keyword>
<evidence type="ECO:0000256" key="1">
    <source>
        <dbReference type="SAM" id="MobiDB-lite"/>
    </source>
</evidence>
<dbReference type="Proteomes" id="UP000194280">
    <property type="component" value="Unassembled WGS sequence"/>
</dbReference>
<evidence type="ECO:0000313" key="2">
    <source>
        <dbReference type="EMBL" id="OTA26643.1"/>
    </source>
</evidence>
<feature type="region of interest" description="Disordered" evidence="1">
    <location>
        <begin position="1"/>
        <end position="49"/>
    </location>
</feature>
<gene>
    <name evidence="2" type="ORF">BTJ68_11688</name>
</gene>
<evidence type="ECO:0000313" key="3">
    <source>
        <dbReference type="Proteomes" id="UP000194280"/>
    </source>
</evidence>
<organism evidence="2 3">
    <name type="scientific">Hortaea werneckii EXF-2000</name>
    <dbReference type="NCBI Taxonomy" id="1157616"/>
    <lineage>
        <taxon>Eukaryota</taxon>
        <taxon>Fungi</taxon>
        <taxon>Dikarya</taxon>
        <taxon>Ascomycota</taxon>
        <taxon>Pezizomycotina</taxon>
        <taxon>Dothideomycetes</taxon>
        <taxon>Dothideomycetidae</taxon>
        <taxon>Mycosphaerellales</taxon>
        <taxon>Teratosphaeriaceae</taxon>
        <taxon>Hortaea</taxon>
    </lineage>
</organism>
<comment type="caution">
    <text evidence="2">The sequence shown here is derived from an EMBL/GenBank/DDBJ whole genome shotgun (WGS) entry which is preliminary data.</text>
</comment>
<sequence length="335" mass="36043">MASFARHQSTYLMSPNQKHHVRSTSHGRKLLPAHARPSKPPSLKRGNSYNNAATQAHAPTANSSRPGYCGSKKSAIKTASYSDEEQEDMASFLQFCATCERQIVTPCGSILYCSEACRKKDISHTPPVQHISPTLTPAIPAASEAPNVDIIPQRSPTVLRPLSLTFSDLSISSPGSPTEDSDNRSLRNNSDAFQSLSRIHDGTWQEASSTLSRPRLNRASTESTGLPSLVHSPSSSVGTAASFASGRPIPSRHNKSYSATSNKSYDLVTPQTGTSPTQLMSDSSYKSTASTLTSFRVAEAGELSYEKCAASRRRSEAQGSLKQLFSHEAMKAPPS</sequence>
<dbReference type="InParanoid" id="A0A1Z5SYP0"/>
<protein>
    <submittedName>
        <fullName evidence="2">Uncharacterized protein</fullName>
    </submittedName>
</protein>
<reference evidence="2 3" key="1">
    <citation type="submission" date="2017-01" db="EMBL/GenBank/DDBJ databases">
        <title>The recent genome duplication of the halophilic yeast Hortaea werneckii: insights from long-read sequencing.</title>
        <authorList>
            <person name="Sinha S."/>
            <person name="Flibotte S."/>
            <person name="Neira M."/>
            <person name="Lenassi M."/>
            <person name="Gostincar C."/>
            <person name="Stajich J.E."/>
            <person name="Nislow C.E."/>
        </authorList>
    </citation>
    <scope>NUCLEOTIDE SEQUENCE [LARGE SCALE GENOMIC DNA]</scope>
    <source>
        <strain evidence="2 3">EXF-2000</strain>
    </source>
</reference>